<dbReference type="GO" id="GO:0003700">
    <property type="term" value="F:DNA-binding transcription factor activity"/>
    <property type="evidence" value="ECO:0007669"/>
    <property type="project" value="InterPro"/>
</dbReference>
<dbReference type="SMART" id="SM00418">
    <property type="entry name" value="HTH_ARSR"/>
    <property type="match status" value="1"/>
</dbReference>
<sequence>MTIYHFQMDIFQAMADPTRRNIIERLSSYQAAKTGLSIKELTADTGISRQAVTKHLNVLVKSGAVKAEFKGKEKRHFLKHYAFSGAFQWLAPIAEEWDERLIRLKQHLNKGDIE</sequence>
<dbReference type="InterPro" id="IPR001845">
    <property type="entry name" value="HTH_ArsR_DNA-bd_dom"/>
</dbReference>
<dbReference type="Pfam" id="PF12840">
    <property type="entry name" value="HTH_20"/>
    <property type="match status" value="1"/>
</dbReference>
<reference evidence="2" key="1">
    <citation type="submission" date="2023-01" db="EMBL/GenBank/DDBJ databases">
        <title>Complete genome sequence of Planctobacterium marinum strain Dej080120_11.</title>
        <authorList>
            <person name="Ueki S."/>
            <person name="Maruyama F."/>
        </authorList>
    </citation>
    <scope>NUCLEOTIDE SEQUENCE</scope>
    <source>
        <strain evidence="2">Dej080120_11</strain>
    </source>
</reference>
<dbReference type="InterPro" id="IPR036388">
    <property type="entry name" value="WH-like_DNA-bd_sf"/>
</dbReference>
<dbReference type="SUPFAM" id="SSF46785">
    <property type="entry name" value="Winged helix' DNA-binding domain"/>
    <property type="match status" value="1"/>
</dbReference>
<keyword evidence="3" id="KW-1185">Reference proteome</keyword>
<protein>
    <submittedName>
        <fullName evidence="2">Transcriptional regulator</fullName>
    </submittedName>
</protein>
<proteinExistence type="predicted"/>
<dbReference type="KEGG" id="pmaw:MACH26_17570"/>
<gene>
    <name evidence="2" type="ORF">MACH26_17570</name>
</gene>
<dbReference type="EMBL" id="AP027272">
    <property type="protein sequence ID" value="BDX06236.1"/>
    <property type="molecule type" value="Genomic_DNA"/>
</dbReference>
<evidence type="ECO:0000313" key="3">
    <source>
        <dbReference type="Proteomes" id="UP001333710"/>
    </source>
</evidence>
<accession>A0AA48HK55</accession>
<dbReference type="Gene3D" id="1.10.10.10">
    <property type="entry name" value="Winged helix-like DNA-binding domain superfamily/Winged helix DNA-binding domain"/>
    <property type="match status" value="1"/>
</dbReference>
<dbReference type="PANTHER" id="PTHR38600:SF1">
    <property type="entry name" value="TRANSCRIPTIONAL REGULATORY PROTEIN"/>
    <property type="match status" value="1"/>
</dbReference>
<dbReference type="PRINTS" id="PR00778">
    <property type="entry name" value="HTHARSR"/>
</dbReference>
<dbReference type="InterPro" id="IPR036390">
    <property type="entry name" value="WH_DNA-bd_sf"/>
</dbReference>
<feature type="domain" description="HTH arsR-type" evidence="1">
    <location>
        <begin position="1"/>
        <end position="98"/>
    </location>
</feature>
<dbReference type="PANTHER" id="PTHR38600">
    <property type="entry name" value="TRANSCRIPTIONAL REGULATORY PROTEIN"/>
    <property type="match status" value="1"/>
</dbReference>
<name>A0AA48HK55_9ALTE</name>
<dbReference type="AlphaFoldDB" id="A0AA48HK55"/>
<evidence type="ECO:0000313" key="2">
    <source>
        <dbReference type="EMBL" id="BDX06236.1"/>
    </source>
</evidence>
<dbReference type="Proteomes" id="UP001333710">
    <property type="component" value="Chromosome"/>
</dbReference>
<organism evidence="2 3">
    <name type="scientific">Planctobacterium marinum</name>
    <dbReference type="NCBI Taxonomy" id="1631968"/>
    <lineage>
        <taxon>Bacteria</taxon>
        <taxon>Pseudomonadati</taxon>
        <taxon>Pseudomonadota</taxon>
        <taxon>Gammaproteobacteria</taxon>
        <taxon>Alteromonadales</taxon>
        <taxon>Alteromonadaceae</taxon>
        <taxon>Planctobacterium</taxon>
    </lineage>
</organism>
<dbReference type="PROSITE" id="PS50987">
    <property type="entry name" value="HTH_ARSR_2"/>
    <property type="match status" value="1"/>
</dbReference>
<dbReference type="InterPro" id="IPR011991">
    <property type="entry name" value="ArsR-like_HTH"/>
</dbReference>
<dbReference type="CDD" id="cd00090">
    <property type="entry name" value="HTH_ARSR"/>
    <property type="match status" value="1"/>
</dbReference>
<evidence type="ECO:0000259" key="1">
    <source>
        <dbReference type="PROSITE" id="PS50987"/>
    </source>
</evidence>